<dbReference type="EMBL" id="JAULSU010000001">
    <property type="protein sequence ID" value="KAK0631229.1"/>
    <property type="molecule type" value="Genomic_DNA"/>
</dbReference>
<comment type="caution">
    <text evidence="1">The sequence shown here is derived from an EMBL/GenBank/DDBJ whole genome shotgun (WGS) entry which is preliminary data.</text>
</comment>
<keyword evidence="2" id="KW-1185">Reference proteome</keyword>
<evidence type="ECO:0000313" key="1">
    <source>
        <dbReference type="EMBL" id="KAK0631229.1"/>
    </source>
</evidence>
<proteinExistence type="predicted"/>
<dbReference type="Proteomes" id="UP001175000">
    <property type="component" value="Unassembled WGS sequence"/>
</dbReference>
<name>A0AA39XC68_9PEZI</name>
<accession>A0AA39XC68</accession>
<dbReference type="AlphaFoldDB" id="A0AA39XC68"/>
<sequence>MGDDRCDTVGTTPPVLTCGISQDAETRLKRRPQLGSDDESRWFEVWAILFPTLERPVTPCKDIYLPKWTHNADLNLDGSC</sequence>
<gene>
    <name evidence="1" type="ORF">B0T14DRAFT_501336</name>
</gene>
<organism evidence="1 2">
    <name type="scientific">Immersiella caudata</name>
    <dbReference type="NCBI Taxonomy" id="314043"/>
    <lineage>
        <taxon>Eukaryota</taxon>
        <taxon>Fungi</taxon>
        <taxon>Dikarya</taxon>
        <taxon>Ascomycota</taxon>
        <taxon>Pezizomycotina</taxon>
        <taxon>Sordariomycetes</taxon>
        <taxon>Sordariomycetidae</taxon>
        <taxon>Sordariales</taxon>
        <taxon>Lasiosphaeriaceae</taxon>
        <taxon>Immersiella</taxon>
    </lineage>
</organism>
<protein>
    <submittedName>
        <fullName evidence="1">Uncharacterized protein</fullName>
    </submittedName>
</protein>
<evidence type="ECO:0000313" key="2">
    <source>
        <dbReference type="Proteomes" id="UP001175000"/>
    </source>
</evidence>
<reference evidence="1" key="1">
    <citation type="submission" date="2023-06" db="EMBL/GenBank/DDBJ databases">
        <title>Genome-scale phylogeny and comparative genomics of the fungal order Sordariales.</title>
        <authorList>
            <consortium name="Lawrence Berkeley National Laboratory"/>
            <person name="Hensen N."/>
            <person name="Bonometti L."/>
            <person name="Westerberg I."/>
            <person name="Brannstrom I.O."/>
            <person name="Guillou S."/>
            <person name="Cros-Aarteil S."/>
            <person name="Calhoun S."/>
            <person name="Haridas S."/>
            <person name="Kuo A."/>
            <person name="Mondo S."/>
            <person name="Pangilinan J."/>
            <person name="Riley R."/>
            <person name="Labutti K."/>
            <person name="Andreopoulos B."/>
            <person name="Lipzen A."/>
            <person name="Chen C."/>
            <person name="Yanf M."/>
            <person name="Daum C."/>
            <person name="Ng V."/>
            <person name="Clum A."/>
            <person name="Steindorff A."/>
            <person name="Ohm R."/>
            <person name="Martin F."/>
            <person name="Silar P."/>
            <person name="Natvig D."/>
            <person name="Lalanne C."/>
            <person name="Gautier V."/>
            <person name="Ament-Velasquez S.L."/>
            <person name="Kruys A."/>
            <person name="Hutchinson M.I."/>
            <person name="Powell A.J."/>
            <person name="Barry K."/>
            <person name="Miller A.N."/>
            <person name="Grigoriev I.V."/>
            <person name="Debuchy R."/>
            <person name="Gladieux P."/>
            <person name="Thoren M.H."/>
            <person name="Johannesson H."/>
        </authorList>
    </citation>
    <scope>NUCLEOTIDE SEQUENCE</scope>
    <source>
        <strain evidence="1">CBS 606.72</strain>
    </source>
</reference>